<name>A0A9D4B6T8_9SAUR</name>
<evidence type="ECO:0000313" key="1">
    <source>
        <dbReference type="EMBL" id="KAH1183403.1"/>
    </source>
</evidence>
<sequence length="182" mass="20357">MTSSLCPGDLHGTRLSTKIKTELPYFSQRQAVKQGASQKALHMCRGEDAMQCFTFWSMGVVCLPSMYRLVIMCPLSSCHRIQNTEIKSRQSMQTYWITMCQLLTRVTEYSSLLRTQAGNTQWQGRLNSYFIPAPHTQATTRGPKISGQELHLLMEKPGEGGVLPHPLPSEGFLCSTETPPSS</sequence>
<keyword evidence="2" id="KW-1185">Reference proteome</keyword>
<accession>A0A9D4B6T8</accession>
<proteinExistence type="predicted"/>
<reference evidence="1" key="1">
    <citation type="submission" date="2021-09" db="EMBL/GenBank/DDBJ databases">
        <title>The genome of Mauremys mutica provides insights into the evolution of semi-aquatic lifestyle.</title>
        <authorList>
            <person name="Gong S."/>
            <person name="Gao Y."/>
        </authorList>
    </citation>
    <scope>NUCLEOTIDE SEQUENCE</scope>
    <source>
        <strain evidence="1">MM-2020</strain>
        <tissue evidence="1">Muscle</tissue>
    </source>
</reference>
<organism evidence="1 2">
    <name type="scientific">Mauremys mutica</name>
    <name type="common">yellowpond turtle</name>
    <dbReference type="NCBI Taxonomy" id="74926"/>
    <lineage>
        <taxon>Eukaryota</taxon>
        <taxon>Metazoa</taxon>
        <taxon>Chordata</taxon>
        <taxon>Craniata</taxon>
        <taxon>Vertebrata</taxon>
        <taxon>Euteleostomi</taxon>
        <taxon>Archelosauria</taxon>
        <taxon>Testudinata</taxon>
        <taxon>Testudines</taxon>
        <taxon>Cryptodira</taxon>
        <taxon>Durocryptodira</taxon>
        <taxon>Testudinoidea</taxon>
        <taxon>Geoemydidae</taxon>
        <taxon>Geoemydinae</taxon>
        <taxon>Mauremys</taxon>
    </lineage>
</organism>
<evidence type="ECO:0000313" key="2">
    <source>
        <dbReference type="Proteomes" id="UP000827986"/>
    </source>
</evidence>
<gene>
    <name evidence="1" type="ORF">KIL84_004895</name>
</gene>
<dbReference type="Proteomes" id="UP000827986">
    <property type="component" value="Unassembled WGS sequence"/>
</dbReference>
<comment type="caution">
    <text evidence="1">The sequence shown here is derived from an EMBL/GenBank/DDBJ whole genome shotgun (WGS) entry which is preliminary data.</text>
</comment>
<protein>
    <submittedName>
        <fullName evidence="1">Uncharacterized protein</fullName>
    </submittedName>
</protein>
<dbReference type="AlphaFoldDB" id="A0A9D4B6T8"/>
<dbReference type="EMBL" id="JAHDVG010000466">
    <property type="protein sequence ID" value="KAH1183403.1"/>
    <property type="molecule type" value="Genomic_DNA"/>
</dbReference>